<dbReference type="AlphaFoldDB" id="J7LAK4"/>
<name>J7LAK4_NOCAA</name>
<dbReference type="SMART" id="SM00943">
    <property type="entry name" value="Prim-Pol"/>
    <property type="match status" value="1"/>
</dbReference>
<reference evidence="3" key="2">
    <citation type="submission" date="2012-08" db="EMBL/GenBank/DDBJ databases">
        <title>Whole-genome sequence of Nocardiopsis alba strain ATCC BAA-2165 associated with honeybees.</title>
        <authorList>
            <person name="Qiao J."/>
            <person name="Chen L."/>
            <person name="Li Y."/>
            <person name="Wang J."/>
            <person name="Zhang W."/>
            <person name="Chen S."/>
        </authorList>
    </citation>
    <scope>NUCLEOTIDE SEQUENCE [LARGE SCALE GENOMIC DNA]</scope>
    <source>
        <strain evidence="3">ATCC BAA-2165 / BE74</strain>
    </source>
</reference>
<feature type="domain" description="DNA primase/polymerase bifunctional N-terminal" evidence="1">
    <location>
        <begin position="10"/>
        <end position="172"/>
    </location>
</feature>
<sequence>MNNENIKKAAEAYDAAGFQVLPLNGKAAAVKGHHGREGATESVYPKGDQNLAVRLPAGVIGIDVDAHSGKDGAETLQRCIDRWGPLPETDKSTSRDGVSGILWYRVPAVGWEGDEKKFGGDIELISHVNRYAVVPPSIHPKTGDVYRWETVGDTPMWEKGPEAFPMLPARWLEGLRRTNEVGTPAKGAERHEEAITDGVPCERVEAALAKFPADLPPGSRHPRMLEVQWELVQLGAEGHQGVKTALDTLEGNFLSAVAGESRNANEWGDALDGALRRVGDVVTGDPCEENKLNLPASFWESRPSLRHIRDAAHSRIVSADVVLYTTLARMSAMVDHRTRIDTGVKSPAPLNLYVAVVGKSGAGKTSSVSVGKKLLPAPADLEGYRDGIPLGSGEGVASAFWGIDYEESRTEKNKDGSPTKVRVSKQVRHNVFFSLDEGRALNKMVERNGTTINPTLCSAFVGELIGQANASVETTRIIPEGSYSLAFQIGYQYDAAGVLLSEEASGLPQRFTWVNSTDPSIPDEDVENPGVLTGVRLQGEWGSVNGTHFSPIMHLPEDVKQEMKVREKARLKGKGEPVAELDSHQPLIRAKLSALLALLDGRGNVTHEDWELSGVMWEVSCAVREDVVQQNLEAKAEQEETATRKAVERERRLQLARNTAEPNLKRAAEAIGRQVHKSGRFTPGKLRNTLNSEQREVFKEAISHAIDAGWIVENDGAYFPGPSKP</sequence>
<proteinExistence type="predicted"/>
<dbReference type="RefSeq" id="WP_014910294.1">
    <property type="nucleotide sequence ID" value="NC_018524.1"/>
</dbReference>
<dbReference type="PATRIC" id="fig|1205910.3.peg.431"/>
<evidence type="ECO:0000313" key="2">
    <source>
        <dbReference type="EMBL" id="AFR07834.1"/>
    </source>
</evidence>
<dbReference type="Proteomes" id="UP000003779">
    <property type="component" value="Chromosome"/>
</dbReference>
<accession>J7LAK4</accession>
<dbReference type="eggNOG" id="COG3378">
    <property type="taxonomic scope" value="Bacteria"/>
</dbReference>
<dbReference type="EMBL" id="CP003788">
    <property type="protein sequence ID" value="AFR07834.1"/>
    <property type="molecule type" value="Genomic_DNA"/>
</dbReference>
<reference evidence="2 3" key="1">
    <citation type="journal article" date="2012" name="J. Bacteriol.">
        <title>Whole-Genome Sequence of Nocardiopsis alba Strain ATCC BAA-2165, Associated with Honeybees.</title>
        <authorList>
            <person name="Qiao J."/>
            <person name="Chen L."/>
            <person name="Li Y."/>
            <person name="Wang J."/>
            <person name="Zhang W."/>
            <person name="Chen S."/>
        </authorList>
    </citation>
    <scope>NUCLEOTIDE SEQUENCE [LARGE SCALE GENOMIC DNA]</scope>
    <source>
        <strain evidence="3">ATCC BAA-2165 / BE74</strain>
    </source>
</reference>
<protein>
    <recommendedName>
        <fullName evidence="1">DNA primase/polymerase bifunctional N-terminal domain-containing protein</fullName>
    </recommendedName>
</protein>
<dbReference type="HOGENOM" id="CLU_320748_0_0_11"/>
<gene>
    <name evidence="2" type="ordered locus">B005_0458</name>
</gene>
<dbReference type="KEGG" id="nal:B005_0458"/>
<evidence type="ECO:0000259" key="1">
    <source>
        <dbReference type="SMART" id="SM00943"/>
    </source>
</evidence>
<organism evidence="2 3">
    <name type="scientific">Nocardiopsis alba (strain ATCC BAA-2165 / BE74)</name>
    <dbReference type="NCBI Taxonomy" id="1205910"/>
    <lineage>
        <taxon>Bacteria</taxon>
        <taxon>Bacillati</taxon>
        <taxon>Actinomycetota</taxon>
        <taxon>Actinomycetes</taxon>
        <taxon>Streptosporangiales</taxon>
        <taxon>Nocardiopsidaceae</taxon>
        <taxon>Nocardiopsis</taxon>
    </lineage>
</organism>
<dbReference type="SUPFAM" id="SSF56747">
    <property type="entry name" value="Prim-pol domain"/>
    <property type="match status" value="1"/>
</dbReference>
<evidence type="ECO:0000313" key="3">
    <source>
        <dbReference type="Proteomes" id="UP000003779"/>
    </source>
</evidence>
<dbReference type="OrthoDB" id="123525at2"/>
<dbReference type="Pfam" id="PF09250">
    <property type="entry name" value="Prim-Pol"/>
    <property type="match status" value="1"/>
</dbReference>
<dbReference type="InterPro" id="IPR015330">
    <property type="entry name" value="DNA_primase/pol_bifunc_N"/>
</dbReference>